<evidence type="ECO:0000256" key="13">
    <source>
        <dbReference type="RuleBase" id="RU368018"/>
    </source>
</evidence>
<dbReference type="Pfam" id="PF07574">
    <property type="entry name" value="SMC_Nse1"/>
    <property type="match status" value="1"/>
</dbReference>
<dbReference type="GO" id="GO:0000724">
    <property type="term" value="P:double-strand break repair via homologous recombination"/>
    <property type="evidence" value="ECO:0007669"/>
    <property type="project" value="TreeGrafter"/>
</dbReference>
<dbReference type="InParanoid" id="G8ZVJ6"/>
<keyword evidence="6 13" id="KW-0227">DNA damage</keyword>
<evidence type="ECO:0000256" key="10">
    <source>
        <dbReference type="ARBA" id="ARBA00023172"/>
    </source>
</evidence>
<dbReference type="AlphaFoldDB" id="G8ZVJ6"/>
<dbReference type="GO" id="GO:0005634">
    <property type="term" value="C:nucleus"/>
    <property type="evidence" value="ECO:0007669"/>
    <property type="project" value="UniProtKB-SubCell"/>
</dbReference>
<keyword evidence="9 13" id="KW-0862">Zinc</keyword>
<comment type="function">
    <text evidence="13">Acts in a DNA repair pathway for removal of UV-induced DNA damage that is distinct from classical nucleotide excision repair and in repair of ionizing radiation damage. Functions in homologous recombination repair of DNA double strand breaks and in recovery of stalled replication forks.</text>
</comment>
<dbReference type="InterPro" id="IPR036388">
    <property type="entry name" value="WH-like_DNA-bd_sf"/>
</dbReference>
<dbReference type="Pfam" id="PF08746">
    <property type="entry name" value="zf-RING-like"/>
    <property type="match status" value="1"/>
</dbReference>
<keyword evidence="7 13" id="KW-0863">Zinc-finger</keyword>
<comment type="similarity">
    <text evidence="3 13">Belongs to the NSE1 family.</text>
</comment>
<dbReference type="eggNOG" id="KOG4718">
    <property type="taxonomic scope" value="Eukaryota"/>
</dbReference>
<proteinExistence type="inferred from homology"/>
<comment type="catalytic activity">
    <reaction evidence="1 13">
        <text>S-ubiquitinyl-[E2 ubiquitin-conjugating enzyme]-L-cysteine + [acceptor protein]-L-lysine = [E2 ubiquitin-conjugating enzyme]-L-cysteine + N(6)-ubiquitinyl-[acceptor protein]-L-lysine.</text>
        <dbReference type="EC" id="2.3.2.27"/>
    </reaction>
</comment>
<dbReference type="FunCoup" id="G8ZVJ6">
    <property type="interactions" value="154"/>
</dbReference>
<evidence type="ECO:0000259" key="14">
    <source>
        <dbReference type="Pfam" id="PF08746"/>
    </source>
</evidence>
<evidence type="ECO:0000313" key="15">
    <source>
        <dbReference type="EMBL" id="CCE92640.1"/>
    </source>
</evidence>
<dbReference type="GO" id="GO:0030915">
    <property type="term" value="C:Smc5-Smc6 complex"/>
    <property type="evidence" value="ECO:0007669"/>
    <property type="project" value="UniProtKB-UniRule"/>
</dbReference>
<evidence type="ECO:0000256" key="9">
    <source>
        <dbReference type="ARBA" id="ARBA00022833"/>
    </source>
</evidence>
<evidence type="ECO:0000313" key="16">
    <source>
        <dbReference type="Proteomes" id="UP000005627"/>
    </source>
</evidence>
<dbReference type="InterPro" id="IPR011513">
    <property type="entry name" value="Nse1"/>
</dbReference>
<evidence type="ECO:0000256" key="12">
    <source>
        <dbReference type="ARBA" id="ARBA00023242"/>
    </source>
</evidence>
<dbReference type="HOGENOM" id="CLU_826927_0_0_1"/>
<keyword evidence="10 13" id="KW-0233">DNA recombination</keyword>
<protein>
    <recommendedName>
        <fullName evidence="13">Non-structural maintenance of chromosomes element 1 homolog</fullName>
        <ecNumber evidence="13">2.3.2.27</ecNumber>
    </recommendedName>
</protein>
<feature type="domain" description="Non-structural maintenance of chromosomes element 1 RING C4HC3-type" evidence="14">
    <location>
        <begin position="249"/>
        <end position="291"/>
    </location>
</feature>
<evidence type="ECO:0000256" key="6">
    <source>
        <dbReference type="ARBA" id="ARBA00022763"/>
    </source>
</evidence>
<reference evidence="15 16" key="1">
    <citation type="journal article" date="2011" name="Proc. Natl. Acad. Sci. U.S.A.">
        <title>Evolutionary erosion of yeast sex chromosomes by mating-type switching accidents.</title>
        <authorList>
            <person name="Gordon J.L."/>
            <person name="Armisen D."/>
            <person name="Proux-Wera E."/>
            <person name="Oheigeartaigh S.S."/>
            <person name="Byrne K.P."/>
            <person name="Wolfe K.H."/>
        </authorList>
    </citation>
    <scope>NUCLEOTIDE SEQUENCE [LARGE SCALE GENOMIC DNA]</scope>
    <source>
        <strain evidence="16">ATCC 10662 / CBS 1146 / NBRC 0425 / NCYC 2629 / NRRL Y-866</strain>
    </source>
</reference>
<dbReference type="GeneID" id="11504041"/>
<keyword evidence="12 13" id="KW-0539">Nucleus</keyword>
<dbReference type="GO" id="GO:0019789">
    <property type="term" value="F:SUMO transferase activity"/>
    <property type="evidence" value="ECO:0007669"/>
    <property type="project" value="EnsemblFungi"/>
</dbReference>
<dbReference type="GO" id="GO:0006301">
    <property type="term" value="P:DNA damage tolerance"/>
    <property type="evidence" value="ECO:0007669"/>
    <property type="project" value="EnsemblFungi"/>
</dbReference>
<keyword evidence="11 13" id="KW-0234">DNA repair</keyword>
<dbReference type="GO" id="GO:0008270">
    <property type="term" value="F:zinc ion binding"/>
    <property type="evidence" value="ECO:0007669"/>
    <property type="project" value="UniProtKB-KW"/>
</dbReference>
<dbReference type="PANTHER" id="PTHR20973">
    <property type="entry name" value="NON-SMC ELEMENT 1-RELATED"/>
    <property type="match status" value="1"/>
</dbReference>
<dbReference type="GO" id="GO:0061630">
    <property type="term" value="F:ubiquitin protein ligase activity"/>
    <property type="evidence" value="ECO:0007669"/>
    <property type="project" value="UniProtKB-EC"/>
</dbReference>
<evidence type="ECO:0000256" key="8">
    <source>
        <dbReference type="ARBA" id="ARBA00022786"/>
    </source>
</evidence>
<comment type="subcellular location">
    <subcellularLocation>
        <location evidence="2 13">Nucleus</location>
    </subcellularLocation>
</comment>
<dbReference type="STRING" id="1076872.G8ZVJ6"/>
<dbReference type="Proteomes" id="UP000005627">
    <property type="component" value="Chromosome 5"/>
</dbReference>
<sequence>MTNGLAENLTNDGLARIVLQYILRSRGIVGENILLLALMRLQGDTETNDVQELYSRLSKVIKTINLKLHPLNYKVVRVSHGLGKNIVANKSEAFSAAQASSTTVTLPKSNRFFVYVDTGSVDETKLATRFSQKEIEFIKWALQEISNHGTVLKKLTPPETCTVMQEVNRIRRATLDDPIDWDRFVSFTVGSSALSRFKELNALEIEQLIIKLCEYKWFFRNGKGEIGVDLRCIAELEENLITSYGLLQCENCDRLATQGVMCSHDGTASSIWHVDCYQHHISHVSQDCKICGKSLVTSGVYVI</sequence>
<dbReference type="OrthoDB" id="185455at2759"/>
<evidence type="ECO:0000256" key="4">
    <source>
        <dbReference type="ARBA" id="ARBA00022679"/>
    </source>
</evidence>
<dbReference type="EC" id="2.3.2.27" evidence="13"/>
<evidence type="ECO:0000256" key="5">
    <source>
        <dbReference type="ARBA" id="ARBA00022723"/>
    </source>
</evidence>
<dbReference type="InterPro" id="IPR014857">
    <property type="entry name" value="Nse1_RING_C4HC3-type"/>
</dbReference>
<evidence type="ECO:0000256" key="11">
    <source>
        <dbReference type="ARBA" id="ARBA00023204"/>
    </source>
</evidence>
<evidence type="ECO:0000256" key="2">
    <source>
        <dbReference type="ARBA" id="ARBA00004123"/>
    </source>
</evidence>
<dbReference type="RefSeq" id="XP_003681851.1">
    <property type="nucleotide sequence ID" value="XM_003681803.1"/>
</dbReference>
<comment type="subunit">
    <text evidence="13">Component of the Smc5-Smc6 complex.</text>
</comment>
<dbReference type="EMBL" id="HE616746">
    <property type="protein sequence ID" value="CCE92640.1"/>
    <property type="molecule type" value="Genomic_DNA"/>
</dbReference>
<name>G8ZVJ6_TORDE</name>
<evidence type="ECO:0000256" key="3">
    <source>
        <dbReference type="ARBA" id="ARBA00010258"/>
    </source>
</evidence>
<accession>G8ZVJ6</accession>
<dbReference type="Gene3D" id="1.10.10.10">
    <property type="entry name" value="Winged helix-like DNA-binding domain superfamily/Winged helix DNA-binding domain"/>
    <property type="match status" value="1"/>
</dbReference>
<keyword evidence="5 13" id="KW-0479">Metal-binding</keyword>
<dbReference type="PANTHER" id="PTHR20973:SF0">
    <property type="entry name" value="NON-STRUCTURAL MAINTENANCE OF CHROMOSOMES ELEMENT 1 HOMOLOG"/>
    <property type="match status" value="1"/>
</dbReference>
<organism evidence="15 16">
    <name type="scientific">Torulaspora delbrueckii</name>
    <name type="common">Yeast</name>
    <name type="synonym">Candida colliculosa</name>
    <dbReference type="NCBI Taxonomy" id="4950"/>
    <lineage>
        <taxon>Eukaryota</taxon>
        <taxon>Fungi</taxon>
        <taxon>Dikarya</taxon>
        <taxon>Ascomycota</taxon>
        <taxon>Saccharomycotina</taxon>
        <taxon>Saccharomycetes</taxon>
        <taxon>Saccharomycetales</taxon>
        <taxon>Saccharomycetaceae</taxon>
        <taxon>Torulaspora</taxon>
    </lineage>
</organism>
<dbReference type="KEGG" id="tdl:TDEL_0E03970"/>
<gene>
    <name evidence="15" type="primary">TDEL0E03970</name>
    <name evidence="15" type="ORF">TDEL_0E03970</name>
</gene>
<keyword evidence="16" id="KW-1185">Reference proteome</keyword>
<keyword evidence="8 13" id="KW-0833">Ubl conjugation pathway</keyword>
<evidence type="ECO:0000256" key="1">
    <source>
        <dbReference type="ARBA" id="ARBA00000900"/>
    </source>
</evidence>
<keyword evidence="4 13" id="KW-0808">Transferase</keyword>
<evidence type="ECO:0000256" key="7">
    <source>
        <dbReference type="ARBA" id="ARBA00022771"/>
    </source>
</evidence>